<dbReference type="InterPro" id="IPR022616">
    <property type="entry name" value="Glyco_hydro_4_C"/>
</dbReference>
<keyword evidence="3 7" id="KW-0378">Hydrolase</keyword>
<comment type="cofactor">
    <cofactor evidence="7">
        <name>NAD(+)</name>
        <dbReference type="ChEBI" id="CHEBI:57540"/>
    </cofactor>
    <text evidence="7">Binds 1 NAD(+) per subunit.</text>
</comment>
<evidence type="ECO:0000256" key="3">
    <source>
        <dbReference type="ARBA" id="ARBA00022801"/>
    </source>
</evidence>
<dbReference type="InterPro" id="IPR001088">
    <property type="entry name" value="Glyco_hydro_4"/>
</dbReference>
<evidence type="ECO:0000256" key="1">
    <source>
        <dbReference type="ARBA" id="ARBA00010141"/>
    </source>
</evidence>
<comment type="similarity">
    <text evidence="1 7">Belongs to the glycosyl hydrolase 4 family.</text>
</comment>
<evidence type="ECO:0000313" key="9">
    <source>
        <dbReference type="EMBL" id="GAA1684639.1"/>
    </source>
</evidence>
<accession>A0ABN2HAL3</accession>
<dbReference type="InterPro" id="IPR015955">
    <property type="entry name" value="Lactate_DH/Glyco_Ohase_4_C"/>
</dbReference>
<comment type="caution">
    <text evidence="9">The sequence shown here is derived from an EMBL/GenBank/DDBJ whole genome shotgun (WGS) entry which is preliminary data.</text>
</comment>
<proteinExistence type="inferred from homology"/>
<dbReference type="PRINTS" id="PR00732">
    <property type="entry name" value="GLHYDRLASE4"/>
</dbReference>
<dbReference type="Pfam" id="PF11975">
    <property type="entry name" value="Glyco_hydro_4C"/>
    <property type="match status" value="1"/>
</dbReference>
<keyword evidence="2" id="KW-0479">Metal-binding</keyword>
<dbReference type="RefSeq" id="WP_344311531.1">
    <property type="nucleotide sequence ID" value="NZ_BAAANY010000013.1"/>
</dbReference>
<evidence type="ECO:0000256" key="6">
    <source>
        <dbReference type="ARBA" id="ARBA00023295"/>
    </source>
</evidence>
<dbReference type="SUPFAM" id="SSF51735">
    <property type="entry name" value="NAD(P)-binding Rossmann-fold domains"/>
    <property type="match status" value="1"/>
</dbReference>
<evidence type="ECO:0000256" key="5">
    <source>
        <dbReference type="ARBA" id="ARBA00023211"/>
    </source>
</evidence>
<keyword evidence="5" id="KW-0464">Manganese</keyword>
<sequence length="448" mass="48070">MKLCILGGGGFRVPLVYGALLRDTHERRVTEVALYDVSVDRLTAIGQVLDQMGREYEKPPVVRTTTDVDEALRDATFVFSAIRVGGLQGRTADERVALDLGLLGQETTGPGGLAYGLRTVPVALQVAERVAALCPRAWVINFTNPAGMITEAMQQVLGDRVVGICDSPIGLSRRAARALDLHPDLTTADYVGLNHLGWLRRLSFDGADVLPSLVADADALATIEEGRLFGADWIAALGCIPNEYLYYYYFTRDAVASIKGSPATRGEFLLRQQRDFYNAVAKEPSKALAEWRRVREERDATYMAESRAETDPGRDKEDIAGGGYEGVALALMAAISRGERTAMILNVRNGSAVPGLAPEAVVEVPCTVDANGPHPLATSPLAGDQLGLVQQVKAAEQLTIEAARSGSASVALTAFAVHPLVDSVSTAKVLLSGYRNRIPEVAAVLRSR</sequence>
<dbReference type="EMBL" id="BAAANY010000013">
    <property type="protein sequence ID" value="GAA1684639.1"/>
    <property type="molecule type" value="Genomic_DNA"/>
</dbReference>
<dbReference type="SUPFAM" id="SSF56327">
    <property type="entry name" value="LDH C-terminal domain-like"/>
    <property type="match status" value="1"/>
</dbReference>
<name>A0ABN2HAL3_9ACTN</name>
<dbReference type="Gene3D" id="3.90.110.10">
    <property type="entry name" value="Lactate dehydrogenase/glycoside hydrolase, family 4, C-terminal"/>
    <property type="match status" value="1"/>
</dbReference>
<dbReference type="InterPro" id="IPR036291">
    <property type="entry name" value="NAD(P)-bd_dom_sf"/>
</dbReference>
<organism evidence="9 10">
    <name type="scientific">Fodinicola feengrottensis</name>
    <dbReference type="NCBI Taxonomy" id="435914"/>
    <lineage>
        <taxon>Bacteria</taxon>
        <taxon>Bacillati</taxon>
        <taxon>Actinomycetota</taxon>
        <taxon>Actinomycetes</taxon>
        <taxon>Mycobacteriales</taxon>
        <taxon>Fodinicola</taxon>
    </lineage>
</organism>
<keyword evidence="4 7" id="KW-0520">NAD</keyword>
<gene>
    <name evidence="9" type="ORF">GCM10009765_37480</name>
</gene>
<evidence type="ECO:0000256" key="2">
    <source>
        <dbReference type="ARBA" id="ARBA00022723"/>
    </source>
</evidence>
<dbReference type="InterPro" id="IPR019802">
    <property type="entry name" value="GlycHydrolase_4_CS"/>
</dbReference>
<dbReference type="PANTHER" id="PTHR32092:SF5">
    <property type="entry name" value="6-PHOSPHO-BETA-GLUCOSIDASE"/>
    <property type="match status" value="1"/>
</dbReference>
<reference evidence="9 10" key="1">
    <citation type="journal article" date="2019" name="Int. J. Syst. Evol. Microbiol.">
        <title>The Global Catalogue of Microorganisms (GCM) 10K type strain sequencing project: providing services to taxonomists for standard genome sequencing and annotation.</title>
        <authorList>
            <consortium name="The Broad Institute Genomics Platform"/>
            <consortium name="The Broad Institute Genome Sequencing Center for Infectious Disease"/>
            <person name="Wu L."/>
            <person name="Ma J."/>
        </authorList>
    </citation>
    <scope>NUCLEOTIDE SEQUENCE [LARGE SCALE GENOMIC DNA]</scope>
    <source>
        <strain evidence="9 10">JCM 14718</strain>
    </source>
</reference>
<feature type="domain" description="Glycosyl hydrolase family 4 C-terminal" evidence="8">
    <location>
        <begin position="190"/>
        <end position="421"/>
    </location>
</feature>
<keyword evidence="6 7" id="KW-0326">Glycosidase</keyword>
<dbReference type="Gene3D" id="3.40.50.720">
    <property type="entry name" value="NAD(P)-binding Rossmann-like Domain"/>
    <property type="match status" value="1"/>
</dbReference>
<keyword evidence="10" id="KW-1185">Reference proteome</keyword>
<dbReference type="PANTHER" id="PTHR32092">
    <property type="entry name" value="6-PHOSPHO-BETA-GLUCOSIDASE-RELATED"/>
    <property type="match status" value="1"/>
</dbReference>
<dbReference type="Pfam" id="PF02056">
    <property type="entry name" value="Glyco_hydro_4"/>
    <property type="match status" value="1"/>
</dbReference>
<dbReference type="PROSITE" id="PS01324">
    <property type="entry name" value="GLYCOSYL_HYDROL_F4"/>
    <property type="match status" value="1"/>
</dbReference>
<evidence type="ECO:0000313" key="10">
    <source>
        <dbReference type="Proteomes" id="UP001500618"/>
    </source>
</evidence>
<dbReference type="Proteomes" id="UP001500618">
    <property type="component" value="Unassembled WGS sequence"/>
</dbReference>
<evidence type="ECO:0000256" key="7">
    <source>
        <dbReference type="RuleBase" id="RU361152"/>
    </source>
</evidence>
<dbReference type="CDD" id="cd05296">
    <property type="entry name" value="GH4_P_beta_glucosidase"/>
    <property type="match status" value="1"/>
</dbReference>
<evidence type="ECO:0000256" key="4">
    <source>
        <dbReference type="ARBA" id="ARBA00023027"/>
    </source>
</evidence>
<protein>
    <submittedName>
        <fullName evidence="9">6-phospho-beta-glucosidase</fullName>
    </submittedName>
</protein>
<evidence type="ECO:0000259" key="8">
    <source>
        <dbReference type="Pfam" id="PF11975"/>
    </source>
</evidence>